<evidence type="ECO:0000313" key="2">
    <source>
        <dbReference type="EMBL" id="CAG8632372.1"/>
    </source>
</evidence>
<evidence type="ECO:0000256" key="1">
    <source>
        <dbReference type="SAM" id="MobiDB-lite"/>
    </source>
</evidence>
<sequence>FREQDLGPALKRRAIVVYNADIPRYHLDNGSDVRKMLESQRKAFRELLEKEFDRQFKFALSSLTKFIMGDKPGNKDLQNEDASTPSRTAQKSSKIDWLRNKQVIVYNRSENR</sequence>
<dbReference type="EMBL" id="CAJVPJ010002960">
    <property type="protein sequence ID" value="CAG8632372.1"/>
    <property type="molecule type" value="Genomic_DNA"/>
</dbReference>
<dbReference type="AlphaFoldDB" id="A0A9N9DA87"/>
<feature type="compositionally biased region" description="Polar residues" evidence="1">
    <location>
        <begin position="80"/>
        <end position="92"/>
    </location>
</feature>
<keyword evidence="3" id="KW-1185">Reference proteome</keyword>
<evidence type="ECO:0000313" key="3">
    <source>
        <dbReference type="Proteomes" id="UP000789572"/>
    </source>
</evidence>
<proteinExistence type="predicted"/>
<accession>A0A9N9DA87</accession>
<organism evidence="2 3">
    <name type="scientific">Paraglomus occultum</name>
    <dbReference type="NCBI Taxonomy" id="144539"/>
    <lineage>
        <taxon>Eukaryota</taxon>
        <taxon>Fungi</taxon>
        <taxon>Fungi incertae sedis</taxon>
        <taxon>Mucoromycota</taxon>
        <taxon>Glomeromycotina</taxon>
        <taxon>Glomeromycetes</taxon>
        <taxon>Paraglomerales</taxon>
        <taxon>Paraglomeraceae</taxon>
        <taxon>Paraglomus</taxon>
    </lineage>
</organism>
<reference evidence="2" key="1">
    <citation type="submission" date="2021-06" db="EMBL/GenBank/DDBJ databases">
        <authorList>
            <person name="Kallberg Y."/>
            <person name="Tangrot J."/>
            <person name="Rosling A."/>
        </authorList>
    </citation>
    <scope>NUCLEOTIDE SEQUENCE</scope>
    <source>
        <strain evidence="2">IA702</strain>
    </source>
</reference>
<gene>
    <name evidence="2" type="ORF">POCULU_LOCUS8962</name>
</gene>
<dbReference type="OrthoDB" id="2409758at2759"/>
<feature type="region of interest" description="Disordered" evidence="1">
    <location>
        <begin position="68"/>
        <end position="93"/>
    </location>
</feature>
<comment type="caution">
    <text evidence="2">The sequence shown here is derived from an EMBL/GenBank/DDBJ whole genome shotgun (WGS) entry which is preliminary data.</text>
</comment>
<name>A0A9N9DA87_9GLOM</name>
<feature type="non-terminal residue" evidence="2">
    <location>
        <position position="1"/>
    </location>
</feature>
<dbReference type="Proteomes" id="UP000789572">
    <property type="component" value="Unassembled WGS sequence"/>
</dbReference>
<protein>
    <submittedName>
        <fullName evidence="2">6290_t:CDS:1</fullName>
    </submittedName>
</protein>